<keyword evidence="2" id="KW-0964">Secreted</keyword>
<evidence type="ECO:0000256" key="4">
    <source>
        <dbReference type="SAM" id="MobiDB-lite"/>
    </source>
</evidence>
<dbReference type="GO" id="GO:0005576">
    <property type="term" value="C:extracellular region"/>
    <property type="evidence" value="ECO:0007669"/>
    <property type="project" value="UniProtKB-SubCell"/>
</dbReference>
<dbReference type="PROSITE" id="PS01178">
    <property type="entry name" value="ANAPHYLATOXIN_2"/>
    <property type="match status" value="1"/>
</dbReference>
<dbReference type="SMART" id="SM00104">
    <property type="entry name" value="ANATO"/>
    <property type="match status" value="1"/>
</dbReference>
<protein>
    <recommendedName>
        <fullName evidence="5">Anaphylatoxin-like domain-containing protein</fullName>
    </recommendedName>
</protein>
<accession>A0A060YTC6</accession>
<proteinExistence type="predicted"/>
<feature type="region of interest" description="Disordered" evidence="4">
    <location>
        <begin position="123"/>
        <end position="143"/>
    </location>
</feature>
<dbReference type="STRING" id="8022.A0A060YTC6"/>
<dbReference type="InterPro" id="IPR018081">
    <property type="entry name" value="Anaphylatoxin_comp_syst"/>
</dbReference>
<evidence type="ECO:0000256" key="2">
    <source>
        <dbReference type="ARBA" id="ARBA00022525"/>
    </source>
</evidence>
<evidence type="ECO:0000259" key="5">
    <source>
        <dbReference type="PROSITE" id="PS01178"/>
    </source>
</evidence>
<keyword evidence="3" id="KW-1015">Disulfide bond</keyword>
<evidence type="ECO:0000256" key="3">
    <source>
        <dbReference type="ARBA" id="ARBA00023157"/>
    </source>
</evidence>
<dbReference type="EMBL" id="FR918654">
    <property type="protein sequence ID" value="CDQ94797.1"/>
    <property type="molecule type" value="Genomic_DNA"/>
</dbReference>
<dbReference type="Gene3D" id="2.20.130.20">
    <property type="match status" value="1"/>
</dbReference>
<feature type="domain" description="Anaphylatoxin-like" evidence="5">
    <location>
        <begin position="20"/>
        <end position="55"/>
    </location>
</feature>
<reference evidence="6" key="2">
    <citation type="submission" date="2014-03" db="EMBL/GenBank/DDBJ databases">
        <authorList>
            <person name="Genoscope - CEA"/>
        </authorList>
    </citation>
    <scope>NUCLEOTIDE SEQUENCE</scope>
</reference>
<evidence type="ECO:0000313" key="6">
    <source>
        <dbReference type="EMBL" id="CDQ94797.1"/>
    </source>
</evidence>
<sequence>MLQRRTLLENHYREKLLRQCCKDGLREIPMPYSCTRRSLYITEGWECIKAFRYCCSKYRGEEFDTRLPHTTTIPPTTTDLLRLTLDRHIFPEMRETIEFVEQSEEILSESLVRMESKPVLEVQRGSFAEEEEEEEEDDFMEESEVTVRSKFYESWLWKDLPLPSVPEDSRDG</sequence>
<dbReference type="Gene3D" id="1.20.91.20">
    <property type="entry name" value="Anaphylotoxins (complement system)"/>
    <property type="match status" value="1"/>
</dbReference>
<dbReference type="AlphaFoldDB" id="A0A060YTC6"/>
<dbReference type="SUPFAM" id="SSF47686">
    <property type="entry name" value="Anaphylotoxins (complement system)"/>
    <property type="match status" value="1"/>
</dbReference>
<organism evidence="6 7">
    <name type="scientific">Oncorhynchus mykiss</name>
    <name type="common">Rainbow trout</name>
    <name type="synonym">Salmo gairdneri</name>
    <dbReference type="NCBI Taxonomy" id="8022"/>
    <lineage>
        <taxon>Eukaryota</taxon>
        <taxon>Metazoa</taxon>
        <taxon>Chordata</taxon>
        <taxon>Craniata</taxon>
        <taxon>Vertebrata</taxon>
        <taxon>Euteleostomi</taxon>
        <taxon>Actinopterygii</taxon>
        <taxon>Neopterygii</taxon>
        <taxon>Teleostei</taxon>
        <taxon>Protacanthopterygii</taxon>
        <taxon>Salmoniformes</taxon>
        <taxon>Salmonidae</taxon>
        <taxon>Salmoninae</taxon>
        <taxon>Oncorhynchus</taxon>
    </lineage>
</organism>
<dbReference type="Proteomes" id="UP000193380">
    <property type="component" value="Unassembled WGS sequence"/>
</dbReference>
<dbReference type="PROSITE" id="PS01177">
    <property type="entry name" value="ANAPHYLATOXIN_1"/>
    <property type="match status" value="1"/>
</dbReference>
<dbReference type="CDD" id="cd00017">
    <property type="entry name" value="ANATO"/>
    <property type="match status" value="1"/>
</dbReference>
<reference evidence="6" key="1">
    <citation type="journal article" date="2014" name="Nat. Commun.">
        <title>The rainbow trout genome provides novel insights into evolution after whole-genome duplication in vertebrates.</title>
        <authorList>
            <person name="Berthelot C."/>
            <person name="Brunet F."/>
            <person name="Chalopin D."/>
            <person name="Juanchich A."/>
            <person name="Bernard M."/>
            <person name="Noel B."/>
            <person name="Bento P."/>
            <person name="Da Silva C."/>
            <person name="Labadie K."/>
            <person name="Alberti A."/>
            <person name="Aury J.M."/>
            <person name="Louis A."/>
            <person name="Dehais P."/>
            <person name="Bardou P."/>
            <person name="Montfort J."/>
            <person name="Klopp C."/>
            <person name="Cabau C."/>
            <person name="Gaspin C."/>
            <person name="Thorgaard G.H."/>
            <person name="Boussaha M."/>
            <person name="Quillet E."/>
            <person name="Guyomard R."/>
            <person name="Galiana D."/>
            <person name="Bobe J."/>
            <person name="Volff J.N."/>
            <person name="Genet C."/>
            <person name="Wincker P."/>
            <person name="Jaillon O."/>
            <person name="Roest Crollius H."/>
            <person name="Guiguen Y."/>
        </authorList>
    </citation>
    <scope>NUCLEOTIDE SEQUENCE [LARGE SCALE GENOMIC DNA]</scope>
</reference>
<evidence type="ECO:0000313" key="7">
    <source>
        <dbReference type="Proteomes" id="UP000193380"/>
    </source>
</evidence>
<dbReference type="Pfam" id="PF01821">
    <property type="entry name" value="ANATO"/>
    <property type="match status" value="1"/>
</dbReference>
<evidence type="ECO:0000256" key="1">
    <source>
        <dbReference type="ARBA" id="ARBA00004613"/>
    </source>
</evidence>
<name>A0A060YTC6_ONCMY</name>
<feature type="compositionally biased region" description="Acidic residues" evidence="4">
    <location>
        <begin position="128"/>
        <end position="143"/>
    </location>
</feature>
<comment type="subcellular location">
    <subcellularLocation>
        <location evidence="1">Secreted</location>
    </subcellularLocation>
</comment>
<gene>
    <name evidence="6" type="ORF">GSONMT00060730001</name>
</gene>
<dbReference type="InterPro" id="IPR000020">
    <property type="entry name" value="Anaphylatoxin/fibulin"/>
</dbReference>
<dbReference type="PaxDb" id="8022-A0A060YTC6"/>